<feature type="region of interest" description="Disordered" evidence="1">
    <location>
        <begin position="1"/>
        <end position="21"/>
    </location>
</feature>
<feature type="compositionally biased region" description="Basic and acidic residues" evidence="1">
    <location>
        <begin position="49"/>
        <end position="71"/>
    </location>
</feature>
<comment type="caution">
    <text evidence="2">The sequence shown here is derived from an EMBL/GenBank/DDBJ whole genome shotgun (WGS) entry which is preliminary data.</text>
</comment>
<name>A0A2N5U4Z2_9BASI</name>
<feature type="compositionally biased region" description="Basic and acidic residues" evidence="1">
    <location>
        <begin position="1"/>
        <end position="11"/>
    </location>
</feature>
<dbReference type="OrthoDB" id="3358841at2759"/>
<dbReference type="Proteomes" id="UP000235388">
    <property type="component" value="Unassembled WGS sequence"/>
</dbReference>
<feature type="region of interest" description="Disordered" evidence="1">
    <location>
        <begin position="33"/>
        <end position="108"/>
    </location>
</feature>
<feature type="compositionally biased region" description="Polar residues" evidence="1">
    <location>
        <begin position="33"/>
        <end position="44"/>
    </location>
</feature>
<evidence type="ECO:0000313" key="3">
    <source>
        <dbReference type="Proteomes" id="UP000235388"/>
    </source>
</evidence>
<accession>A0A2N5U4Z2</accession>
<dbReference type="EMBL" id="PGCJ01000314">
    <property type="protein sequence ID" value="PLW32821.1"/>
    <property type="molecule type" value="Genomic_DNA"/>
</dbReference>
<protein>
    <submittedName>
        <fullName evidence="2">Uncharacterized protein</fullName>
    </submittedName>
</protein>
<sequence>MRGNKEVRRNEPTSSRPSVSSFLSLLTTATMQATFGDSNDQKANAPSGREIEERDARRIEENEQRKLHGDKTIGGSAGRAQVADKDPKAYDVKGGGQGDRLPNEKPII</sequence>
<reference evidence="2 3" key="1">
    <citation type="submission" date="2017-11" db="EMBL/GenBank/DDBJ databases">
        <title>De novo assembly and phasing of dikaryotic genomes from two isolates of Puccinia coronata f. sp. avenae, the causal agent of oat crown rust.</title>
        <authorList>
            <person name="Miller M.E."/>
            <person name="Zhang Y."/>
            <person name="Omidvar V."/>
            <person name="Sperschneider J."/>
            <person name="Schwessinger B."/>
            <person name="Raley C."/>
            <person name="Palmer J.M."/>
            <person name="Garnica D."/>
            <person name="Upadhyaya N."/>
            <person name="Rathjen J."/>
            <person name="Taylor J.M."/>
            <person name="Park R.F."/>
            <person name="Dodds P.N."/>
            <person name="Hirsch C.D."/>
            <person name="Kianian S.F."/>
            <person name="Figueroa M."/>
        </authorList>
    </citation>
    <scope>NUCLEOTIDE SEQUENCE [LARGE SCALE GENOMIC DNA]</scope>
    <source>
        <strain evidence="2">12NC29</strain>
    </source>
</reference>
<proteinExistence type="predicted"/>
<keyword evidence="3" id="KW-1185">Reference proteome</keyword>
<evidence type="ECO:0000313" key="2">
    <source>
        <dbReference type="EMBL" id="PLW32821.1"/>
    </source>
</evidence>
<organism evidence="2 3">
    <name type="scientific">Puccinia coronata f. sp. avenae</name>
    <dbReference type="NCBI Taxonomy" id="200324"/>
    <lineage>
        <taxon>Eukaryota</taxon>
        <taxon>Fungi</taxon>
        <taxon>Dikarya</taxon>
        <taxon>Basidiomycota</taxon>
        <taxon>Pucciniomycotina</taxon>
        <taxon>Pucciniomycetes</taxon>
        <taxon>Pucciniales</taxon>
        <taxon>Pucciniaceae</taxon>
        <taxon>Puccinia</taxon>
    </lineage>
</organism>
<gene>
    <name evidence="2" type="ORF">PCANC_18835</name>
</gene>
<dbReference type="AlphaFoldDB" id="A0A2N5U4Z2"/>
<feature type="compositionally biased region" description="Basic and acidic residues" evidence="1">
    <location>
        <begin position="82"/>
        <end position="91"/>
    </location>
</feature>
<evidence type="ECO:0000256" key="1">
    <source>
        <dbReference type="SAM" id="MobiDB-lite"/>
    </source>
</evidence>